<dbReference type="InterPro" id="IPR004087">
    <property type="entry name" value="KH_dom"/>
</dbReference>
<dbReference type="Pfam" id="PF03726">
    <property type="entry name" value="PNPase"/>
    <property type="match status" value="1"/>
</dbReference>
<dbReference type="AlphaFoldDB" id="A0A5B8XRC5"/>
<organism evidence="10 11">
    <name type="scientific">Microvenator marinus</name>
    <dbReference type="NCBI Taxonomy" id="2600177"/>
    <lineage>
        <taxon>Bacteria</taxon>
        <taxon>Deltaproteobacteria</taxon>
        <taxon>Bradymonadales</taxon>
        <taxon>Microvenatoraceae</taxon>
        <taxon>Microvenator</taxon>
    </lineage>
</organism>
<evidence type="ECO:0000256" key="1">
    <source>
        <dbReference type="ARBA" id="ARBA00007404"/>
    </source>
</evidence>
<feature type="domain" description="S1 motif" evidence="9">
    <location>
        <begin position="618"/>
        <end position="686"/>
    </location>
</feature>
<dbReference type="InterPro" id="IPR027408">
    <property type="entry name" value="PNPase/RNase_PH_dom_sf"/>
</dbReference>
<sequence length="698" mass="75737">MAIYREVARIGDRELIIETGRMARQAGGSVVVQFGESMVLCTATAGGKRNLGFFPLVCDYVENQWAAGSIPGGYFKREAKPSTKATLTSRLIDRPMRPLFPKTFENETQLVAWVISADRVNDTDVLSITGCSAALMLSDIPFAGPVVGVRVGRVDGKFIANPTFEERERSEMDIVLAVTLDAIVMVEGSAKETPDEIMIDALDFGRDAAQDALQAQVRMAEAIGKAKTAVEEAPSFPKHEKEVEKRYAKKIVAALTVPDKHERYAAINAVKDEVVAYYEEKAPEELDAYKEAYGNIRRKVSREMILDGKRMDGRGPKDIRDITIEPGYLPRSHGSAIFTRGETQTLVSVTLGTEREAQRLDTLEGDETRNFMLHYNFPGFCVGEVKPFRTTARREIGHGFLAERALTATLPDLPADFPYTIRIVSDVLESNGSSSMASVCGGSIALMDAGVPIPRHTAGIAMGMIKEGDRYQILSDILGDEDHLGDMDFKICGTEKGITAFQLDTKIKGLNRETMNAAIGQARAGIQHILNLMTQTISEPRSDLADTAPRVVKIKVPVSAIGAVIGQGGSTIRGIQDATGTTVMISDDGTVSISSSNALKAQQAIEIIEGLTATPDVGAIYMGTVKKVVDFGAFIEILPGTEGLCHISELTEGRVDSVDDILKEGDEVMVKVLEMERGGKIRLSRRAALAEKGEVDLN</sequence>
<dbReference type="GO" id="GO:0005829">
    <property type="term" value="C:cytosol"/>
    <property type="evidence" value="ECO:0007669"/>
    <property type="project" value="TreeGrafter"/>
</dbReference>
<dbReference type="GO" id="GO:0003723">
    <property type="term" value="F:RNA binding"/>
    <property type="evidence" value="ECO:0007669"/>
    <property type="project" value="UniProtKB-UniRule"/>
</dbReference>
<dbReference type="HAMAP" id="MF_01595">
    <property type="entry name" value="PNPase"/>
    <property type="match status" value="1"/>
</dbReference>
<evidence type="ECO:0000256" key="7">
    <source>
        <dbReference type="ARBA" id="ARBA00022884"/>
    </source>
</evidence>
<evidence type="ECO:0000256" key="6">
    <source>
        <dbReference type="ARBA" id="ARBA00022842"/>
    </source>
</evidence>
<dbReference type="InterPro" id="IPR036456">
    <property type="entry name" value="PNPase_PH_RNA-bd_sf"/>
</dbReference>
<dbReference type="InterPro" id="IPR003029">
    <property type="entry name" value="S1_domain"/>
</dbReference>
<dbReference type="EMBL" id="CP042467">
    <property type="protein sequence ID" value="QED25929.1"/>
    <property type="molecule type" value="Genomic_DNA"/>
</dbReference>
<dbReference type="CDD" id="cd04472">
    <property type="entry name" value="S1_PNPase"/>
    <property type="match status" value="1"/>
</dbReference>
<dbReference type="Pfam" id="PF00575">
    <property type="entry name" value="S1"/>
    <property type="match status" value="1"/>
</dbReference>
<comment type="function">
    <text evidence="8">Involved in mRNA degradation. Catalyzes the phosphorolysis of single-stranded polyribonucleotides processively in the 3'- to 5'-direction.</text>
</comment>
<dbReference type="GO" id="GO:0000287">
    <property type="term" value="F:magnesium ion binding"/>
    <property type="evidence" value="ECO:0007669"/>
    <property type="project" value="UniProtKB-UniRule"/>
</dbReference>
<dbReference type="PROSITE" id="PS50126">
    <property type="entry name" value="S1"/>
    <property type="match status" value="1"/>
</dbReference>
<name>A0A5B8XRC5_9DELT</name>
<dbReference type="SMART" id="SM00322">
    <property type="entry name" value="KH"/>
    <property type="match status" value="1"/>
</dbReference>
<dbReference type="RefSeq" id="WP_146956928.1">
    <property type="nucleotide sequence ID" value="NZ_CP042467.1"/>
</dbReference>
<keyword evidence="3 8" id="KW-0808">Transferase</keyword>
<evidence type="ECO:0000259" key="9">
    <source>
        <dbReference type="PROSITE" id="PS50126"/>
    </source>
</evidence>
<dbReference type="GO" id="GO:0004654">
    <property type="term" value="F:polyribonucleotide nucleotidyltransferase activity"/>
    <property type="evidence" value="ECO:0007669"/>
    <property type="project" value="UniProtKB-UniRule"/>
</dbReference>
<dbReference type="PROSITE" id="PS50084">
    <property type="entry name" value="KH_TYPE_1"/>
    <property type="match status" value="1"/>
</dbReference>
<dbReference type="InterPro" id="IPR012162">
    <property type="entry name" value="PNPase"/>
</dbReference>
<dbReference type="InterPro" id="IPR012340">
    <property type="entry name" value="NA-bd_OB-fold"/>
</dbReference>
<dbReference type="NCBIfam" id="NF008805">
    <property type="entry name" value="PRK11824.1"/>
    <property type="match status" value="1"/>
</dbReference>
<dbReference type="FunFam" id="3.30.230.70:FF:000001">
    <property type="entry name" value="Polyribonucleotide nucleotidyltransferase"/>
    <property type="match status" value="1"/>
</dbReference>
<dbReference type="InterPro" id="IPR036345">
    <property type="entry name" value="ExoRNase_PH_dom2_sf"/>
</dbReference>
<dbReference type="PANTHER" id="PTHR11252">
    <property type="entry name" value="POLYRIBONUCLEOTIDE NUCLEOTIDYLTRANSFERASE"/>
    <property type="match status" value="1"/>
</dbReference>
<dbReference type="InterPro" id="IPR036612">
    <property type="entry name" value="KH_dom_type_1_sf"/>
</dbReference>
<gene>
    <name evidence="8 10" type="primary">pnp</name>
    <name evidence="10" type="ORF">FRD01_01360</name>
</gene>
<dbReference type="InterPro" id="IPR001247">
    <property type="entry name" value="ExoRNase_PH_dom1"/>
</dbReference>
<evidence type="ECO:0000256" key="3">
    <source>
        <dbReference type="ARBA" id="ARBA00022679"/>
    </source>
</evidence>
<keyword evidence="2 8" id="KW-0963">Cytoplasm</keyword>
<evidence type="ECO:0000256" key="5">
    <source>
        <dbReference type="ARBA" id="ARBA00022723"/>
    </source>
</evidence>
<keyword evidence="6 8" id="KW-0460">Magnesium</keyword>
<evidence type="ECO:0000256" key="8">
    <source>
        <dbReference type="HAMAP-Rule" id="MF_01595"/>
    </source>
</evidence>
<dbReference type="GO" id="GO:0000175">
    <property type="term" value="F:3'-5'-RNA exonuclease activity"/>
    <property type="evidence" value="ECO:0007669"/>
    <property type="project" value="TreeGrafter"/>
</dbReference>
<dbReference type="CDD" id="cd02393">
    <property type="entry name" value="KH-I_PNPase"/>
    <property type="match status" value="1"/>
</dbReference>
<dbReference type="InterPro" id="IPR004088">
    <property type="entry name" value="KH_dom_type_1"/>
</dbReference>
<feature type="binding site" evidence="8">
    <location>
        <position position="482"/>
    </location>
    <ligand>
        <name>Mg(2+)</name>
        <dbReference type="ChEBI" id="CHEBI:18420"/>
    </ligand>
</feature>
<keyword evidence="11" id="KW-1185">Reference proteome</keyword>
<dbReference type="SUPFAM" id="SSF50249">
    <property type="entry name" value="Nucleic acid-binding proteins"/>
    <property type="match status" value="1"/>
</dbReference>
<dbReference type="SUPFAM" id="SSF55666">
    <property type="entry name" value="Ribonuclease PH domain 2-like"/>
    <property type="match status" value="2"/>
</dbReference>
<dbReference type="FunFam" id="3.30.230.70:FF:000002">
    <property type="entry name" value="Polyribonucleotide nucleotidyltransferase"/>
    <property type="match status" value="1"/>
</dbReference>
<dbReference type="EC" id="2.7.7.8" evidence="8"/>
<dbReference type="GO" id="GO:0006396">
    <property type="term" value="P:RNA processing"/>
    <property type="evidence" value="ECO:0007669"/>
    <property type="project" value="InterPro"/>
</dbReference>
<dbReference type="InterPro" id="IPR015847">
    <property type="entry name" value="ExoRNase_PH_dom2"/>
</dbReference>
<dbReference type="Gene3D" id="3.30.230.70">
    <property type="entry name" value="GHMP Kinase, N-terminal domain"/>
    <property type="match status" value="2"/>
</dbReference>
<dbReference type="SUPFAM" id="SSF54791">
    <property type="entry name" value="Eukaryotic type KH-domain (KH-domain type I)"/>
    <property type="match status" value="1"/>
</dbReference>
<dbReference type="Proteomes" id="UP000321595">
    <property type="component" value="Chromosome"/>
</dbReference>
<dbReference type="GO" id="GO:0006402">
    <property type="term" value="P:mRNA catabolic process"/>
    <property type="evidence" value="ECO:0007669"/>
    <property type="project" value="UniProtKB-UniRule"/>
</dbReference>
<dbReference type="OrthoDB" id="9804305at2"/>
<keyword evidence="7 8" id="KW-0694">RNA-binding</keyword>
<accession>A0A5B8XRC5</accession>
<evidence type="ECO:0000313" key="10">
    <source>
        <dbReference type="EMBL" id="QED25929.1"/>
    </source>
</evidence>
<dbReference type="FunFam" id="3.30.1370.10:FF:000001">
    <property type="entry name" value="Polyribonucleotide nucleotidyltransferase"/>
    <property type="match status" value="1"/>
</dbReference>
<dbReference type="Gene3D" id="3.30.1370.10">
    <property type="entry name" value="K Homology domain, type 1"/>
    <property type="match status" value="1"/>
</dbReference>
<evidence type="ECO:0000256" key="4">
    <source>
        <dbReference type="ARBA" id="ARBA00022695"/>
    </source>
</evidence>
<comment type="cofactor">
    <cofactor evidence="8">
        <name>Mg(2+)</name>
        <dbReference type="ChEBI" id="CHEBI:18420"/>
    </cofactor>
</comment>
<dbReference type="PANTHER" id="PTHR11252:SF0">
    <property type="entry name" value="POLYRIBONUCLEOTIDE NUCLEOTIDYLTRANSFERASE 1, MITOCHONDRIAL"/>
    <property type="match status" value="1"/>
</dbReference>
<dbReference type="KEGG" id="bbae:FRD01_01360"/>
<comment type="similarity">
    <text evidence="1 8">Belongs to the polyribonucleotide nucleotidyltransferase family.</text>
</comment>
<dbReference type="InterPro" id="IPR015848">
    <property type="entry name" value="PNPase_PH_RNA-bd_bac/org-type"/>
</dbReference>
<comment type="subcellular location">
    <subcellularLocation>
        <location evidence="8">Cytoplasm</location>
    </subcellularLocation>
</comment>
<evidence type="ECO:0000313" key="11">
    <source>
        <dbReference type="Proteomes" id="UP000321595"/>
    </source>
</evidence>
<dbReference type="InterPro" id="IPR020568">
    <property type="entry name" value="Ribosomal_Su5_D2-typ_SF"/>
</dbReference>
<comment type="catalytic activity">
    <reaction evidence="8">
        <text>RNA(n+1) + phosphate = RNA(n) + a ribonucleoside 5'-diphosphate</text>
        <dbReference type="Rhea" id="RHEA:22096"/>
        <dbReference type="Rhea" id="RHEA-COMP:14527"/>
        <dbReference type="Rhea" id="RHEA-COMP:17342"/>
        <dbReference type="ChEBI" id="CHEBI:43474"/>
        <dbReference type="ChEBI" id="CHEBI:57930"/>
        <dbReference type="ChEBI" id="CHEBI:140395"/>
        <dbReference type="EC" id="2.7.7.8"/>
    </reaction>
</comment>
<keyword evidence="4 8" id="KW-0548">Nucleotidyltransferase</keyword>
<dbReference type="Pfam" id="PF01138">
    <property type="entry name" value="RNase_PH"/>
    <property type="match status" value="2"/>
</dbReference>
<dbReference type="CDD" id="cd11364">
    <property type="entry name" value="RNase_PH_PNPase_2"/>
    <property type="match status" value="1"/>
</dbReference>
<reference evidence="10 11" key="1">
    <citation type="submission" date="2019-08" db="EMBL/GenBank/DDBJ databases">
        <authorList>
            <person name="Liang Q."/>
        </authorList>
    </citation>
    <scope>NUCLEOTIDE SEQUENCE [LARGE SCALE GENOMIC DNA]</scope>
    <source>
        <strain evidence="10 11">V1718</strain>
    </source>
</reference>
<dbReference type="SUPFAM" id="SSF46915">
    <property type="entry name" value="Polynucleotide phosphorylase/guanosine pentaphosphate synthase (PNPase/GPSI), domain 3"/>
    <property type="match status" value="1"/>
</dbReference>
<protein>
    <recommendedName>
        <fullName evidence="8">Polyribonucleotide nucleotidyltransferase</fullName>
        <ecNumber evidence="8">2.7.7.8</ecNumber>
    </recommendedName>
    <alternativeName>
        <fullName evidence="8">Polynucleotide phosphorylase</fullName>
        <shortName evidence="8">PNPase</shortName>
    </alternativeName>
</protein>
<dbReference type="Pfam" id="PF00013">
    <property type="entry name" value="KH_1"/>
    <property type="match status" value="1"/>
</dbReference>
<keyword evidence="5 8" id="KW-0479">Metal-binding</keyword>
<evidence type="ECO:0000256" key="2">
    <source>
        <dbReference type="ARBA" id="ARBA00022490"/>
    </source>
</evidence>
<dbReference type="Gene3D" id="2.40.50.140">
    <property type="entry name" value="Nucleic acid-binding proteins"/>
    <property type="match status" value="1"/>
</dbReference>
<dbReference type="PIRSF" id="PIRSF005499">
    <property type="entry name" value="PNPase"/>
    <property type="match status" value="1"/>
</dbReference>
<proteinExistence type="inferred from homology"/>
<dbReference type="SMART" id="SM00316">
    <property type="entry name" value="S1"/>
    <property type="match status" value="1"/>
</dbReference>
<dbReference type="Pfam" id="PF03725">
    <property type="entry name" value="RNase_PH_C"/>
    <property type="match status" value="1"/>
</dbReference>
<dbReference type="SUPFAM" id="SSF54211">
    <property type="entry name" value="Ribosomal protein S5 domain 2-like"/>
    <property type="match status" value="2"/>
</dbReference>
<feature type="binding site" evidence="8">
    <location>
        <position position="488"/>
    </location>
    <ligand>
        <name>Mg(2+)</name>
        <dbReference type="ChEBI" id="CHEBI:18420"/>
    </ligand>
</feature>
<dbReference type="NCBIfam" id="TIGR03591">
    <property type="entry name" value="polynuc_phos"/>
    <property type="match status" value="1"/>
</dbReference>